<feature type="transmembrane region" description="Helical" evidence="13">
    <location>
        <begin position="266"/>
        <end position="289"/>
    </location>
</feature>
<keyword evidence="10 11" id="KW-0807">Transducer</keyword>
<evidence type="ECO:0000256" key="4">
    <source>
        <dbReference type="ARBA" id="ARBA00022989"/>
    </source>
</evidence>
<evidence type="ECO:0000259" key="14">
    <source>
        <dbReference type="PROSITE" id="PS50262"/>
    </source>
</evidence>
<evidence type="ECO:0000256" key="11">
    <source>
        <dbReference type="RuleBase" id="RU000688"/>
    </source>
</evidence>
<comment type="subcellular location">
    <subcellularLocation>
        <location evidence="1">Cell membrane</location>
        <topology evidence="1">Multi-pass membrane protein</topology>
    </subcellularLocation>
</comment>
<feature type="region of interest" description="Disordered" evidence="12">
    <location>
        <begin position="200"/>
        <end position="221"/>
    </location>
</feature>
<evidence type="ECO:0000313" key="15">
    <source>
        <dbReference type="EMBL" id="CAG2236866.1"/>
    </source>
</evidence>
<evidence type="ECO:0000256" key="10">
    <source>
        <dbReference type="ARBA" id="ARBA00023224"/>
    </source>
</evidence>
<dbReference type="PANTHER" id="PTHR45695:SF23">
    <property type="entry name" value="GALANIN-LIKE G-PROTEIN COUPLED RECEPTOR NPR-9"/>
    <property type="match status" value="1"/>
</dbReference>
<evidence type="ECO:0000256" key="3">
    <source>
        <dbReference type="ARBA" id="ARBA00022692"/>
    </source>
</evidence>
<keyword evidence="5 11" id="KW-0297">G-protein coupled receptor</keyword>
<feature type="transmembrane region" description="Helical" evidence="13">
    <location>
        <begin position="230"/>
        <end position="254"/>
    </location>
</feature>
<dbReference type="SUPFAM" id="SSF81321">
    <property type="entry name" value="Family A G protein-coupled receptor-like"/>
    <property type="match status" value="1"/>
</dbReference>
<evidence type="ECO:0000256" key="2">
    <source>
        <dbReference type="ARBA" id="ARBA00022475"/>
    </source>
</evidence>
<dbReference type="GO" id="GO:0004930">
    <property type="term" value="F:G protein-coupled receptor activity"/>
    <property type="evidence" value="ECO:0007669"/>
    <property type="project" value="UniProtKB-KW"/>
</dbReference>
<keyword evidence="4 13" id="KW-1133">Transmembrane helix</keyword>
<reference evidence="15" key="1">
    <citation type="submission" date="2021-03" db="EMBL/GenBank/DDBJ databases">
        <authorList>
            <person name="Bekaert M."/>
        </authorList>
    </citation>
    <scope>NUCLEOTIDE SEQUENCE</scope>
</reference>
<comment type="similarity">
    <text evidence="11">Belongs to the G-protein coupled receptor 1 family.</text>
</comment>
<evidence type="ECO:0000256" key="5">
    <source>
        <dbReference type="ARBA" id="ARBA00023040"/>
    </source>
</evidence>
<evidence type="ECO:0000256" key="6">
    <source>
        <dbReference type="ARBA" id="ARBA00023136"/>
    </source>
</evidence>
<dbReference type="PROSITE" id="PS00237">
    <property type="entry name" value="G_PROTEIN_RECEP_F1_1"/>
    <property type="match status" value="1"/>
</dbReference>
<dbReference type="GO" id="GO:0005886">
    <property type="term" value="C:plasma membrane"/>
    <property type="evidence" value="ECO:0007669"/>
    <property type="project" value="UniProtKB-SubCell"/>
</dbReference>
<accession>A0A8S3TTJ0</accession>
<organism evidence="15 16">
    <name type="scientific">Mytilus edulis</name>
    <name type="common">Blue mussel</name>
    <dbReference type="NCBI Taxonomy" id="6550"/>
    <lineage>
        <taxon>Eukaryota</taxon>
        <taxon>Metazoa</taxon>
        <taxon>Spiralia</taxon>
        <taxon>Lophotrochozoa</taxon>
        <taxon>Mollusca</taxon>
        <taxon>Bivalvia</taxon>
        <taxon>Autobranchia</taxon>
        <taxon>Pteriomorphia</taxon>
        <taxon>Mytilida</taxon>
        <taxon>Mytiloidea</taxon>
        <taxon>Mytilidae</taxon>
        <taxon>Mytilinae</taxon>
        <taxon>Mytilus</taxon>
    </lineage>
</organism>
<dbReference type="InterPro" id="IPR000276">
    <property type="entry name" value="GPCR_Rhodpsn"/>
</dbReference>
<keyword evidence="3 11" id="KW-0812">Transmembrane</keyword>
<evidence type="ECO:0000256" key="1">
    <source>
        <dbReference type="ARBA" id="ARBA00004651"/>
    </source>
</evidence>
<dbReference type="EMBL" id="CAJPWZ010002369">
    <property type="protein sequence ID" value="CAG2236866.1"/>
    <property type="molecule type" value="Genomic_DNA"/>
</dbReference>
<feature type="transmembrane region" description="Helical" evidence="13">
    <location>
        <begin position="164"/>
        <end position="188"/>
    </location>
</feature>
<evidence type="ECO:0000256" key="13">
    <source>
        <dbReference type="SAM" id="Phobius"/>
    </source>
</evidence>
<keyword evidence="8 11" id="KW-0675">Receptor</keyword>
<protein>
    <recommendedName>
        <fullName evidence="14">G-protein coupled receptors family 1 profile domain-containing protein</fullName>
    </recommendedName>
</protein>
<dbReference type="AlphaFoldDB" id="A0A8S3TTJ0"/>
<keyword evidence="9" id="KW-0325">Glycoprotein</keyword>
<dbReference type="PANTHER" id="PTHR45695">
    <property type="entry name" value="LEUCOKININ RECEPTOR-RELATED"/>
    <property type="match status" value="1"/>
</dbReference>
<gene>
    <name evidence="15" type="ORF">MEDL_49337</name>
</gene>
<evidence type="ECO:0000256" key="8">
    <source>
        <dbReference type="ARBA" id="ARBA00023170"/>
    </source>
</evidence>
<evidence type="ECO:0000256" key="7">
    <source>
        <dbReference type="ARBA" id="ARBA00023157"/>
    </source>
</evidence>
<evidence type="ECO:0000256" key="9">
    <source>
        <dbReference type="ARBA" id="ARBA00023180"/>
    </source>
</evidence>
<dbReference type="Pfam" id="PF00001">
    <property type="entry name" value="7tm_1"/>
    <property type="match status" value="1"/>
</dbReference>
<keyword evidence="7" id="KW-1015">Disulfide bond</keyword>
<evidence type="ECO:0000313" key="16">
    <source>
        <dbReference type="Proteomes" id="UP000683360"/>
    </source>
</evidence>
<keyword evidence="2" id="KW-1003">Cell membrane</keyword>
<dbReference type="OrthoDB" id="2132067at2759"/>
<name>A0A8S3TTJ0_MYTED</name>
<dbReference type="PROSITE" id="PS50262">
    <property type="entry name" value="G_PROTEIN_RECEP_F1_2"/>
    <property type="match status" value="1"/>
</dbReference>
<comment type="caution">
    <text evidence="15">The sequence shown here is derived from an EMBL/GenBank/DDBJ whole genome shotgun (WGS) entry which is preliminary data.</text>
</comment>
<sequence>MCTNVSFNRVGKRSVICIEWLENTNLVQIKRLCHPIHFILEEKEQQSDDGDRSNLPNRVTKKYNIKDFKSKRTDRRSNKVTLYATCLTLSALTVDRYHAIVNPVNSMKWRTIRKATAISVAVWTASVLICCPYIIFTNVKVSEYENTTKVFCYTQWPSEDFDKAFTLTVVLTTFVLPFTIMTVCYFFILRVVWRRPSKHNASSKRGHYVNGNDTDNTERKSRSNKRVTKMVAFVFVLFIICWLPIHVIAICLVFDSNFPKTDTNYFIKLLANTLSYANSCVNPFVYAYVHEGLKNTIRQKLSKFYDICSLRVQSQEPNTYIEEEEPSIKENHNFVPRMNLNSI</sequence>
<keyword evidence="6 13" id="KW-0472">Membrane</keyword>
<dbReference type="PRINTS" id="PR00237">
    <property type="entry name" value="GPCRRHODOPSN"/>
</dbReference>
<feature type="transmembrane region" description="Helical" evidence="13">
    <location>
        <begin position="115"/>
        <end position="136"/>
    </location>
</feature>
<evidence type="ECO:0000256" key="12">
    <source>
        <dbReference type="SAM" id="MobiDB-lite"/>
    </source>
</evidence>
<dbReference type="Gene3D" id="1.20.1070.10">
    <property type="entry name" value="Rhodopsin 7-helix transmembrane proteins"/>
    <property type="match status" value="1"/>
</dbReference>
<dbReference type="Proteomes" id="UP000683360">
    <property type="component" value="Unassembled WGS sequence"/>
</dbReference>
<dbReference type="InterPro" id="IPR017452">
    <property type="entry name" value="GPCR_Rhodpsn_7TM"/>
</dbReference>
<feature type="domain" description="G-protein coupled receptors family 1 profile" evidence="14">
    <location>
        <begin position="80"/>
        <end position="286"/>
    </location>
</feature>
<proteinExistence type="inferred from homology"/>
<keyword evidence="16" id="KW-1185">Reference proteome</keyword>